<dbReference type="InterPro" id="IPR035979">
    <property type="entry name" value="RBD_domain_sf"/>
</dbReference>
<sequence length="262" mass="30922">MRERNRGRNGVIIWNRGVGLNPRVRQPHVSGISGYAVFVDNLPMSVTKREIYKKFGQYGFITDVFVSRKKMQPEELQTLWKECKLLAKIPRERNEGVANWRKQQNTQDAVKLQRMTQKWIPKKPVDEVEKTNVGKENGNEGRRKEVEAVWDDEQKQRLSRSLLGVSVEPIEFREVMYKLLKKWGGLGEIEVRDVGPFRCLITFETVEIRDAAIHDELLLSLFDEVRHHWEMFWSLSTRVWIEIMGLPIGLWYKENFNRIVKL</sequence>
<dbReference type="Gene3D" id="3.30.70.330">
    <property type="match status" value="1"/>
</dbReference>
<organism evidence="3 4">
    <name type="scientific">Stylosanthes scabra</name>
    <dbReference type="NCBI Taxonomy" id="79078"/>
    <lineage>
        <taxon>Eukaryota</taxon>
        <taxon>Viridiplantae</taxon>
        <taxon>Streptophyta</taxon>
        <taxon>Embryophyta</taxon>
        <taxon>Tracheophyta</taxon>
        <taxon>Spermatophyta</taxon>
        <taxon>Magnoliopsida</taxon>
        <taxon>eudicotyledons</taxon>
        <taxon>Gunneridae</taxon>
        <taxon>Pentapetalae</taxon>
        <taxon>rosids</taxon>
        <taxon>fabids</taxon>
        <taxon>Fabales</taxon>
        <taxon>Fabaceae</taxon>
        <taxon>Papilionoideae</taxon>
        <taxon>50 kb inversion clade</taxon>
        <taxon>dalbergioids sensu lato</taxon>
        <taxon>Dalbergieae</taxon>
        <taxon>Pterocarpus clade</taxon>
        <taxon>Stylosanthes</taxon>
    </lineage>
</organism>
<feature type="domain" description="RRM" evidence="2">
    <location>
        <begin position="35"/>
        <end position="151"/>
    </location>
</feature>
<protein>
    <recommendedName>
        <fullName evidence="2">RRM domain-containing protein</fullName>
    </recommendedName>
</protein>
<evidence type="ECO:0000313" key="4">
    <source>
        <dbReference type="Proteomes" id="UP001341840"/>
    </source>
</evidence>
<dbReference type="Proteomes" id="UP001341840">
    <property type="component" value="Unassembled WGS sequence"/>
</dbReference>
<dbReference type="SUPFAM" id="SSF54928">
    <property type="entry name" value="RNA-binding domain, RBD"/>
    <property type="match status" value="1"/>
</dbReference>
<comment type="caution">
    <text evidence="3">The sequence shown here is derived from an EMBL/GenBank/DDBJ whole genome shotgun (WGS) entry which is preliminary data.</text>
</comment>
<dbReference type="Pfam" id="PF00076">
    <property type="entry name" value="RRM_1"/>
    <property type="match status" value="1"/>
</dbReference>
<dbReference type="PROSITE" id="PS50102">
    <property type="entry name" value="RRM"/>
    <property type="match status" value="1"/>
</dbReference>
<keyword evidence="1" id="KW-0694">RNA-binding</keyword>
<reference evidence="3 4" key="1">
    <citation type="journal article" date="2023" name="Plants (Basel)">
        <title>Bridging the Gap: Combining Genomics and Transcriptomics Approaches to Understand Stylosanthes scabra, an Orphan Legume from the Brazilian Caatinga.</title>
        <authorList>
            <person name="Ferreira-Neto J.R.C."/>
            <person name="da Silva M.D."/>
            <person name="Binneck E."/>
            <person name="de Melo N.F."/>
            <person name="da Silva R.H."/>
            <person name="de Melo A.L.T.M."/>
            <person name="Pandolfi V."/>
            <person name="Bustamante F.O."/>
            <person name="Brasileiro-Vidal A.C."/>
            <person name="Benko-Iseppon A.M."/>
        </authorList>
    </citation>
    <scope>NUCLEOTIDE SEQUENCE [LARGE SCALE GENOMIC DNA]</scope>
    <source>
        <tissue evidence="3">Leaves</tissue>
    </source>
</reference>
<accession>A0ABU6VB58</accession>
<evidence type="ECO:0000256" key="1">
    <source>
        <dbReference type="PROSITE-ProRule" id="PRU00176"/>
    </source>
</evidence>
<dbReference type="InterPro" id="IPR012677">
    <property type="entry name" value="Nucleotide-bd_a/b_plait_sf"/>
</dbReference>
<evidence type="ECO:0000259" key="2">
    <source>
        <dbReference type="PROSITE" id="PS50102"/>
    </source>
</evidence>
<gene>
    <name evidence="3" type="ORF">PIB30_021596</name>
</gene>
<proteinExistence type="predicted"/>
<evidence type="ECO:0000313" key="3">
    <source>
        <dbReference type="EMBL" id="MED6169463.1"/>
    </source>
</evidence>
<dbReference type="EMBL" id="JASCZI010151106">
    <property type="protein sequence ID" value="MED6169463.1"/>
    <property type="molecule type" value="Genomic_DNA"/>
</dbReference>
<dbReference type="InterPro" id="IPR000504">
    <property type="entry name" value="RRM_dom"/>
</dbReference>
<name>A0ABU6VB58_9FABA</name>
<keyword evidence="4" id="KW-1185">Reference proteome</keyword>